<dbReference type="STRING" id="651662.SAMN04488069_11156"/>
<dbReference type="InterPro" id="IPR036291">
    <property type="entry name" value="NAD(P)-bd_dom_sf"/>
</dbReference>
<evidence type="ECO:0000313" key="3">
    <source>
        <dbReference type="Proteomes" id="UP000199249"/>
    </source>
</evidence>
<dbReference type="RefSeq" id="WP_092741958.1">
    <property type="nucleotide sequence ID" value="NZ_FNOV01000011.1"/>
</dbReference>
<dbReference type="EMBL" id="FNOV01000011">
    <property type="protein sequence ID" value="SDY65744.1"/>
    <property type="molecule type" value="Genomic_DNA"/>
</dbReference>
<dbReference type="SUPFAM" id="SSF51735">
    <property type="entry name" value="NAD(P)-binding Rossmann-fold domains"/>
    <property type="match status" value="1"/>
</dbReference>
<dbReference type="Proteomes" id="UP000199249">
    <property type="component" value="Unassembled WGS sequence"/>
</dbReference>
<dbReference type="InterPro" id="IPR008030">
    <property type="entry name" value="NmrA-like"/>
</dbReference>
<gene>
    <name evidence="2" type="ORF">SAMN04488069_11156</name>
</gene>
<accession>A0A1H3LP24</accession>
<proteinExistence type="predicted"/>
<dbReference type="InterPro" id="IPR052718">
    <property type="entry name" value="NmrA-type_oxidoreductase"/>
</dbReference>
<reference evidence="3" key="1">
    <citation type="submission" date="2016-10" db="EMBL/GenBank/DDBJ databases">
        <authorList>
            <person name="Varghese N."/>
            <person name="Submissions S."/>
        </authorList>
    </citation>
    <scope>NUCLEOTIDE SEQUENCE [LARGE SCALE GENOMIC DNA]</scope>
    <source>
        <strain evidence="3">CGMCC 1.8975</strain>
    </source>
</reference>
<evidence type="ECO:0000259" key="1">
    <source>
        <dbReference type="Pfam" id="PF05368"/>
    </source>
</evidence>
<dbReference type="CDD" id="cd05269">
    <property type="entry name" value="TMR_SDR_a"/>
    <property type="match status" value="1"/>
</dbReference>
<sequence>MMLITGATGHLGTAVLRTLLQKTPASQLAALVRDEAKATDLQARGVHIRVGTYADPAALDRAMQGIEKVLLISGGGDDEALQHHFNVVDAAQRAGVQCLAYTSRALQNPATLTNQLMQRHFQTEDYIRASGLAFVLFRNSLYMDTLPLFTGLQVLETGIQLPAGQGRVAYALRHEMGEAIANVMLTGDCANRTYHFTGSAAYSFHDVAAALTAASGQPVNYTPAGQASFAAGMQQRGVPAVAIERTIGFLADIQNGQEAQVSTDLANALGRQPTNLTEGVKMLYEL</sequence>
<dbReference type="AlphaFoldDB" id="A0A1H3LP24"/>
<dbReference type="Gene3D" id="3.40.50.720">
    <property type="entry name" value="NAD(P)-binding Rossmann-like Domain"/>
    <property type="match status" value="1"/>
</dbReference>
<dbReference type="Gene3D" id="3.90.25.10">
    <property type="entry name" value="UDP-galactose 4-epimerase, domain 1"/>
    <property type="match status" value="1"/>
</dbReference>
<dbReference type="Pfam" id="PF05368">
    <property type="entry name" value="NmrA"/>
    <property type="match status" value="1"/>
</dbReference>
<evidence type="ECO:0000313" key="2">
    <source>
        <dbReference type="EMBL" id="SDY65744.1"/>
    </source>
</evidence>
<protein>
    <submittedName>
        <fullName evidence="2">NAD(P)H dehydrogenase (Quinone)</fullName>
    </submittedName>
</protein>
<dbReference type="PANTHER" id="PTHR47129">
    <property type="entry name" value="QUINONE OXIDOREDUCTASE 2"/>
    <property type="match status" value="1"/>
</dbReference>
<keyword evidence="3" id="KW-1185">Reference proteome</keyword>
<name>A0A1H3LP24_9BACT</name>
<feature type="domain" description="NmrA-like" evidence="1">
    <location>
        <begin position="3"/>
        <end position="228"/>
    </location>
</feature>
<organism evidence="2 3">
    <name type="scientific">Hymenobacter psychrophilus</name>
    <dbReference type="NCBI Taxonomy" id="651662"/>
    <lineage>
        <taxon>Bacteria</taxon>
        <taxon>Pseudomonadati</taxon>
        <taxon>Bacteroidota</taxon>
        <taxon>Cytophagia</taxon>
        <taxon>Cytophagales</taxon>
        <taxon>Hymenobacteraceae</taxon>
        <taxon>Hymenobacter</taxon>
    </lineage>
</organism>
<dbReference type="OrthoDB" id="9780595at2"/>
<dbReference type="PANTHER" id="PTHR47129:SF1">
    <property type="entry name" value="NMRA-LIKE DOMAIN-CONTAINING PROTEIN"/>
    <property type="match status" value="1"/>
</dbReference>